<evidence type="ECO:0000256" key="3">
    <source>
        <dbReference type="PIRSR" id="PIRSR004848-1"/>
    </source>
</evidence>
<organism evidence="6 7">
    <name type="scientific">Serinibacter arcticus</name>
    <dbReference type="NCBI Taxonomy" id="1655435"/>
    <lineage>
        <taxon>Bacteria</taxon>
        <taxon>Bacillati</taxon>
        <taxon>Actinomycetota</taxon>
        <taxon>Actinomycetes</taxon>
        <taxon>Micrococcales</taxon>
        <taxon>Beutenbergiaceae</taxon>
        <taxon>Serinibacter</taxon>
    </lineage>
</organism>
<dbReference type="GO" id="GO:0030170">
    <property type="term" value="F:pyridoxal phosphate binding"/>
    <property type="evidence" value="ECO:0007669"/>
    <property type="project" value="UniProtKB-UniRule"/>
</dbReference>
<dbReference type="Gene3D" id="3.20.20.10">
    <property type="entry name" value="Alanine racemase"/>
    <property type="match status" value="1"/>
</dbReference>
<keyword evidence="1 2" id="KW-0663">Pyridoxal phosphate</keyword>
<feature type="domain" description="Alanine racemase N-terminal" evidence="5">
    <location>
        <begin position="10"/>
        <end position="233"/>
    </location>
</feature>
<dbReference type="PANTHER" id="PTHR10146:SF14">
    <property type="entry name" value="PYRIDOXAL PHOSPHATE HOMEOSTASIS PROTEIN"/>
    <property type="match status" value="1"/>
</dbReference>
<evidence type="ECO:0000259" key="5">
    <source>
        <dbReference type="Pfam" id="PF01168"/>
    </source>
</evidence>
<evidence type="ECO:0000313" key="6">
    <source>
        <dbReference type="EMBL" id="TGO03843.1"/>
    </source>
</evidence>
<dbReference type="CDD" id="cd00635">
    <property type="entry name" value="PLPDE_III_YBL036c_like"/>
    <property type="match status" value="1"/>
</dbReference>
<sequence>MSGEEFRERLAAVRRRIDDAARAAGRDPAEVRLLAVTKTVPADVVRLAIEAGCDRLGESRAQELVAKVAALIDVPPPGPRWVFLGPLQTNKARDVAAHADELHSLDRIELARALQRRLEAADRTLDVLVQVNTSRESEKSGVAPQDALGLVREVAGLDRLRVRGLMTIATRGGDDGEARRCFRELAAVAGRVRAEAIAGVVMDELSMGMSGDLEAAVAEGATTVRIGTALFGAR</sequence>
<feature type="modified residue" description="N6-(pyridoxal phosphate)lysine" evidence="2 3">
    <location>
        <position position="38"/>
    </location>
</feature>
<dbReference type="Proteomes" id="UP000297318">
    <property type="component" value="Unassembled WGS sequence"/>
</dbReference>
<dbReference type="HAMAP" id="MF_02087">
    <property type="entry name" value="PLP_homeostasis"/>
    <property type="match status" value="1"/>
</dbReference>
<comment type="cofactor">
    <cofactor evidence="3">
        <name>pyridoxal 5'-phosphate</name>
        <dbReference type="ChEBI" id="CHEBI:597326"/>
    </cofactor>
</comment>
<proteinExistence type="inferred from homology"/>
<dbReference type="PIRSF" id="PIRSF004848">
    <property type="entry name" value="YBL036c_PLPDEIII"/>
    <property type="match status" value="1"/>
</dbReference>
<protein>
    <recommendedName>
        <fullName evidence="2">Pyridoxal phosphate homeostasis protein</fullName>
        <shortName evidence="2">PLP homeostasis protein</shortName>
    </recommendedName>
</protein>
<dbReference type="Pfam" id="PF01168">
    <property type="entry name" value="Ala_racemase_N"/>
    <property type="match status" value="1"/>
</dbReference>
<dbReference type="EMBL" id="RHPJ01000005">
    <property type="protein sequence ID" value="TGO03843.1"/>
    <property type="molecule type" value="Genomic_DNA"/>
</dbReference>
<evidence type="ECO:0000256" key="2">
    <source>
        <dbReference type="HAMAP-Rule" id="MF_02087"/>
    </source>
</evidence>
<evidence type="ECO:0000313" key="7">
    <source>
        <dbReference type="Proteomes" id="UP000297318"/>
    </source>
</evidence>
<dbReference type="InterPro" id="IPR011078">
    <property type="entry name" value="PyrdxlP_homeostasis"/>
</dbReference>
<dbReference type="InterPro" id="IPR029066">
    <property type="entry name" value="PLP-binding_barrel"/>
</dbReference>
<dbReference type="NCBIfam" id="TIGR00044">
    <property type="entry name" value="YggS family pyridoxal phosphate-dependent enzyme"/>
    <property type="match status" value="1"/>
</dbReference>
<gene>
    <name evidence="6" type="ORF">SERN_2855</name>
</gene>
<evidence type="ECO:0000256" key="1">
    <source>
        <dbReference type="ARBA" id="ARBA00022898"/>
    </source>
</evidence>
<dbReference type="InterPro" id="IPR001608">
    <property type="entry name" value="Ala_racemase_N"/>
</dbReference>
<accession>A0A4Z1DZY2</accession>
<comment type="function">
    <text evidence="2">Pyridoxal 5'-phosphate (PLP)-binding protein, which is involved in PLP homeostasis.</text>
</comment>
<dbReference type="FunFam" id="3.20.20.10:FF:000018">
    <property type="entry name" value="Pyridoxal phosphate homeostasis protein"/>
    <property type="match status" value="1"/>
</dbReference>
<name>A0A4Z1DZY2_9MICO</name>
<keyword evidence="7" id="KW-1185">Reference proteome</keyword>
<reference evidence="6 7" key="1">
    <citation type="submission" date="2018-11" db="EMBL/GenBank/DDBJ databases">
        <title>Complete genome sequencing of the Actinobacteria Serinibacter sp. K3-2.</title>
        <authorList>
            <person name="Rakitin A.L."/>
            <person name="Beletsky A.V."/>
            <person name="Mardanov A.V."/>
            <person name="Ravin N.V."/>
            <person name="Gromova A.S."/>
            <person name="Filippova S.N."/>
            <person name="Gal'Chenko V.F."/>
        </authorList>
    </citation>
    <scope>NUCLEOTIDE SEQUENCE [LARGE SCALE GENOMIC DNA]</scope>
    <source>
        <strain evidence="6 7">K3-2</strain>
    </source>
</reference>
<dbReference type="PANTHER" id="PTHR10146">
    <property type="entry name" value="PROLINE SYNTHETASE CO-TRANSCRIBED BACTERIAL HOMOLOG PROTEIN"/>
    <property type="match status" value="1"/>
</dbReference>
<comment type="similarity">
    <text evidence="2 4">Belongs to the pyridoxal phosphate-binding protein YggS/PROSC family.</text>
</comment>
<dbReference type="AlphaFoldDB" id="A0A4Z1DZY2"/>
<dbReference type="SUPFAM" id="SSF51419">
    <property type="entry name" value="PLP-binding barrel"/>
    <property type="match status" value="1"/>
</dbReference>
<dbReference type="RefSeq" id="WP_199241631.1">
    <property type="nucleotide sequence ID" value="NZ_RHPJ01000005.1"/>
</dbReference>
<comment type="caution">
    <text evidence="6">The sequence shown here is derived from an EMBL/GenBank/DDBJ whole genome shotgun (WGS) entry which is preliminary data.</text>
</comment>
<evidence type="ECO:0000256" key="4">
    <source>
        <dbReference type="RuleBase" id="RU004514"/>
    </source>
</evidence>